<keyword evidence="2" id="KW-1185">Reference proteome</keyword>
<gene>
    <name evidence="1" type="ORF">NE857_21980</name>
</gene>
<evidence type="ECO:0000313" key="1">
    <source>
        <dbReference type="EMBL" id="USY17988.1"/>
    </source>
</evidence>
<dbReference type="RefSeq" id="WP_254417478.1">
    <property type="nucleotide sequence ID" value="NZ_BAAAJB010000011.1"/>
</dbReference>
<sequence>MGSVEKLAPYLAQIADDVADSTDHEVLVAMARGRRGFALAGLVSVLLDEEAVPAREAFAVADQCCTLARRVLDPLLGSALVQEHGQGTHVSDISALVARCRAELAVASDEDVEEIAAAMVTLAARLQELFTYLEQHTSTDAEKSRAARACRSAAGELWSAYGGDSGGW</sequence>
<proteinExistence type="predicted"/>
<dbReference type="EMBL" id="CP099837">
    <property type="protein sequence ID" value="USY17988.1"/>
    <property type="molecule type" value="Genomic_DNA"/>
</dbReference>
<dbReference type="Proteomes" id="UP001055940">
    <property type="component" value="Chromosome"/>
</dbReference>
<organism evidence="1 2">
    <name type="scientific">Nocardiopsis exhalans</name>
    <dbReference type="NCBI Taxonomy" id="163604"/>
    <lineage>
        <taxon>Bacteria</taxon>
        <taxon>Bacillati</taxon>
        <taxon>Actinomycetota</taxon>
        <taxon>Actinomycetes</taxon>
        <taxon>Streptosporangiales</taxon>
        <taxon>Nocardiopsidaceae</taxon>
        <taxon>Nocardiopsis</taxon>
    </lineage>
</organism>
<evidence type="ECO:0000313" key="2">
    <source>
        <dbReference type="Proteomes" id="UP001055940"/>
    </source>
</evidence>
<name>A0ABY5D379_9ACTN</name>
<accession>A0ABY5D379</accession>
<protein>
    <submittedName>
        <fullName evidence="1">Uncharacterized protein</fullName>
    </submittedName>
</protein>
<reference evidence="1" key="1">
    <citation type="submission" date="2022-06" db="EMBL/GenBank/DDBJ databases">
        <authorList>
            <person name="Ping M."/>
        </authorList>
    </citation>
    <scope>NUCLEOTIDE SEQUENCE</scope>
    <source>
        <strain evidence="1">JCM11759T</strain>
    </source>
</reference>